<dbReference type="RefSeq" id="WP_307355075.1">
    <property type="nucleotide sequence ID" value="NZ_BAAACJ010000041.1"/>
</dbReference>
<keyword evidence="1" id="KW-0472">Membrane</keyword>
<organism evidence="2 3">
    <name type="scientific">Hathewaya limosa</name>
    <name type="common">Clostridium limosum</name>
    <dbReference type="NCBI Taxonomy" id="1536"/>
    <lineage>
        <taxon>Bacteria</taxon>
        <taxon>Bacillati</taxon>
        <taxon>Bacillota</taxon>
        <taxon>Clostridia</taxon>
        <taxon>Eubacteriales</taxon>
        <taxon>Clostridiaceae</taxon>
        <taxon>Hathewaya</taxon>
    </lineage>
</organism>
<evidence type="ECO:0000313" key="2">
    <source>
        <dbReference type="EMBL" id="MDQ0478893.1"/>
    </source>
</evidence>
<comment type="caution">
    <text evidence="2">The sequence shown here is derived from an EMBL/GenBank/DDBJ whole genome shotgun (WGS) entry which is preliminary data.</text>
</comment>
<keyword evidence="1" id="KW-0812">Transmembrane</keyword>
<dbReference type="EMBL" id="JAUSWN010000004">
    <property type="protein sequence ID" value="MDQ0478893.1"/>
    <property type="molecule type" value="Genomic_DNA"/>
</dbReference>
<proteinExistence type="predicted"/>
<dbReference type="Proteomes" id="UP001224418">
    <property type="component" value="Unassembled WGS sequence"/>
</dbReference>
<protein>
    <recommendedName>
        <fullName evidence="4">Holin</fullName>
    </recommendedName>
</protein>
<feature type="transmembrane region" description="Helical" evidence="1">
    <location>
        <begin position="30"/>
        <end position="49"/>
    </location>
</feature>
<gene>
    <name evidence="2" type="ORF">QOZ93_000621</name>
</gene>
<keyword evidence="3" id="KW-1185">Reference proteome</keyword>
<name>A0ABU0JP87_HATLI</name>
<sequence length="130" mass="14622">MFNLNGNDMFFIPVITGIVSMLKSLGLKKTFAPLVSLVLGIILSLIFSTEPELKFRALKGMILGLSASGFYTNGKKAVTMINSDNNLDKQIEKQETDNNKIDAKKLDDEKDIELKLNNHINKEYEKIDKK</sequence>
<keyword evidence="1" id="KW-1133">Transmembrane helix</keyword>
<evidence type="ECO:0008006" key="4">
    <source>
        <dbReference type="Google" id="ProtNLM"/>
    </source>
</evidence>
<evidence type="ECO:0000313" key="3">
    <source>
        <dbReference type="Proteomes" id="UP001224418"/>
    </source>
</evidence>
<reference evidence="2 3" key="1">
    <citation type="submission" date="2023-07" db="EMBL/GenBank/DDBJ databases">
        <title>Genomic Encyclopedia of Type Strains, Phase IV (KMG-IV): sequencing the most valuable type-strain genomes for metagenomic binning, comparative biology and taxonomic classification.</title>
        <authorList>
            <person name="Goeker M."/>
        </authorList>
    </citation>
    <scope>NUCLEOTIDE SEQUENCE [LARGE SCALE GENOMIC DNA]</scope>
    <source>
        <strain evidence="2 3">DSM 1400</strain>
    </source>
</reference>
<accession>A0ABU0JP87</accession>
<evidence type="ECO:0000256" key="1">
    <source>
        <dbReference type="SAM" id="Phobius"/>
    </source>
</evidence>